<organism evidence="4 5">
    <name type="scientific">Periplaneta americana</name>
    <name type="common">American cockroach</name>
    <name type="synonym">Blatta americana</name>
    <dbReference type="NCBI Taxonomy" id="6978"/>
    <lineage>
        <taxon>Eukaryota</taxon>
        <taxon>Metazoa</taxon>
        <taxon>Ecdysozoa</taxon>
        <taxon>Arthropoda</taxon>
        <taxon>Hexapoda</taxon>
        <taxon>Insecta</taxon>
        <taxon>Pterygota</taxon>
        <taxon>Neoptera</taxon>
        <taxon>Polyneoptera</taxon>
        <taxon>Dictyoptera</taxon>
        <taxon>Blattodea</taxon>
        <taxon>Blattoidea</taxon>
        <taxon>Blattidae</taxon>
        <taxon>Blattinae</taxon>
        <taxon>Periplaneta</taxon>
    </lineage>
</organism>
<dbReference type="InterPro" id="IPR035899">
    <property type="entry name" value="DBL_dom_sf"/>
</dbReference>
<dbReference type="CDD" id="cd01221">
    <property type="entry name" value="PH_ephexin"/>
    <property type="match status" value="1"/>
</dbReference>
<dbReference type="SUPFAM" id="SSF48065">
    <property type="entry name" value="DBL homology domain (DH-domain)"/>
    <property type="match status" value="1"/>
</dbReference>
<dbReference type="CDD" id="cd09276">
    <property type="entry name" value="Rnase_HI_RT_non_LTR"/>
    <property type="match status" value="1"/>
</dbReference>
<dbReference type="InterPro" id="IPR012337">
    <property type="entry name" value="RNaseH-like_sf"/>
</dbReference>
<dbReference type="Pfam" id="PF00075">
    <property type="entry name" value="RNase_H"/>
    <property type="match status" value="1"/>
</dbReference>
<dbReference type="EMBL" id="JAJSOF020000031">
    <property type="protein sequence ID" value="KAJ4431135.1"/>
    <property type="molecule type" value="Genomic_DNA"/>
</dbReference>
<dbReference type="InterPro" id="IPR047271">
    <property type="entry name" value="Ephexin-like"/>
</dbReference>
<dbReference type="InterPro" id="IPR011993">
    <property type="entry name" value="PH-like_dom_sf"/>
</dbReference>
<gene>
    <name evidence="4" type="ORF">ANN_19730</name>
</gene>
<dbReference type="Gene3D" id="2.30.29.30">
    <property type="entry name" value="Pleckstrin-homology domain (PH domain)/Phosphotyrosine-binding domain (PTB)"/>
    <property type="match status" value="1"/>
</dbReference>
<dbReference type="Gene3D" id="3.30.420.10">
    <property type="entry name" value="Ribonuclease H-like superfamily/Ribonuclease H"/>
    <property type="match status" value="1"/>
</dbReference>
<evidence type="ECO:0000259" key="2">
    <source>
        <dbReference type="PROSITE" id="PS50010"/>
    </source>
</evidence>
<dbReference type="Proteomes" id="UP001148838">
    <property type="component" value="Unassembled WGS sequence"/>
</dbReference>
<reference evidence="4 5" key="1">
    <citation type="journal article" date="2022" name="Allergy">
        <title>Genome assembly and annotation of Periplaneta americana reveal a comprehensive cockroach allergen profile.</title>
        <authorList>
            <person name="Wang L."/>
            <person name="Xiong Q."/>
            <person name="Saelim N."/>
            <person name="Wang L."/>
            <person name="Nong W."/>
            <person name="Wan A.T."/>
            <person name="Shi M."/>
            <person name="Liu X."/>
            <person name="Cao Q."/>
            <person name="Hui J.H.L."/>
            <person name="Sookrung N."/>
            <person name="Leung T.F."/>
            <person name="Tungtrongchitr A."/>
            <person name="Tsui S.K.W."/>
        </authorList>
    </citation>
    <scope>NUCLEOTIDE SEQUENCE [LARGE SCALE GENOMIC DNA]</scope>
    <source>
        <strain evidence="4">PWHHKU_190912</strain>
    </source>
</reference>
<evidence type="ECO:0000313" key="4">
    <source>
        <dbReference type="EMBL" id="KAJ4431135.1"/>
    </source>
</evidence>
<feature type="compositionally biased region" description="Polar residues" evidence="1">
    <location>
        <begin position="448"/>
        <end position="457"/>
    </location>
</feature>
<comment type="caution">
    <text evidence="4">The sequence shown here is derived from an EMBL/GenBank/DDBJ whole genome shotgun (WGS) entry which is preliminary data.</text>
</comment>
<dbReference type="PROSITE" id="PS50010">
    <property type="entry name" value="DH_2"/>
    <property type="match status" value="1"/>
</dbReference>
<feature type="compositionally biased region" description="Pro residues" evidence="1">
    <location>
        <begin position="349"/>
        <end position="376"/>
    </location>
</feature>
<dbReference type="InterPro" id="IPR036028">
    <property type="entry name" value="SH3-like_dom_sf"/>
</dbReference>
<dbReference type="PROSITE" id="PS50879">
    <property type="entry name" value="RNASE_H_1"/>
    <property type="match status" value="1"/>
</dbReference>
<evidence type="ECO:0000256" key="1">
    <source>
        <dbReference type="SAM" id="MobiDB-lite"/>
    </source>
</evidence>
<feature type="compositionally biased region" description="Low complexity" evidence="1">
    <location>
        <begin position="458"/>
        <end position="468"/>
    </location>
</feature>
<dbReference type="CDD" id="cd00160">
    <property type="entry name" value="RhoGEF"/>
    <property type="match status" value="1"/>
</dbReference>
<feature type="region of interest" description="Disordered" evidence="1">
    <location>
        <begin position="492"/>
        <end position="545"/>
    </location>
</feature>
<feature type="domain" description="DH" evidence="2">
    <location>
        <begin position="718"/>
        <end position="899"/>
    </location>
</feature>
<protein>
    <submittedName>
        <fullName evidence="4">Uncharacterized protein</fullName>
    </submittedName>
</protein>
<dbReference type="Pfam" id="PF00621">
    <property type="entry name" value="RhoGEF"/>
    <property type="match status" value="1"/>
</dbReference>
<dbReference type="PANTHER" id="PTHR12845">
    <property type="entry name" value="GUANINE NUCLEOTIDE EXCHANGE FACTOR"/>
    <property type="match status" value="1"/>
</dbReference>
<name>A0ABQ8SBC7_PERAM</name>
<evidence type="ECO:0000313" key="5">
    <source>
        <dbReference type="Proteomes" id="UP001148838"/>
    </source>
</evidence>
<proteinExistence type="predicted"/>
<feature type="region of interest" description="Disordered" evidence="1">
    <location>
        <begin position="333"/>
        <end position="385"/>
    </location>
</feature>
<dbReference type="SUPFAM" id="SSF50044">
    <property type="entry name" value="SH3-domain"/>
    <property type="match status" value="1"/>
</dbReference>
<dbReference type="InterPro" id="IPR002156">
    <property type="entry name" value="RNaseH_domain"/>
</dbReference>
<feature type="region of interest" description="Disordered" evidence="1">
    <location>
        <begin position="401"/>
        <end position="420"/>
    </location>
</feature>
<feature type="domain" description="RNase H type-1" evidence="3">
    <location>
        <begin position="904"/>
        <end position="1034"/>
    </location>
</feature>
<sequence>MTSGFRDRHTYVNASRTSVESYYRRPRPHCADQVYVSSSSVLYLGALDPPLDKPSVSSHQRRSEAVGLVSLRAILYIGDAHESQEMTFFLEKEGGDHSSDSDADHHYEMLYEVVGNNKEDIAPYDDFDSFDSDVSDETYIKPLHQRLFNLGNAIRTEDSRIPKNILNSKPEGRRNIGRQKLRWLDDVEVDLRALGVKRWRQKAIDRQKWAKILREAKARLQGPEAWTIRTKDESRLTACEMRFMRRTAGYTKWDRKKNEDILQELNVSSILDYISRYQLNWKEHVSRMEGYDIANGRLPEPPAGQNIYGISKIAEAAGKKMLKLGKSLRKIRNKRNNNNAAGVQLKTCPPLPTTPRPPPPSPPPPALPSPPVPPPRISEKSVSSGNLAGRKYWSLRKFKRSVSASDQTPPSSPASGPKKETATFYLTPALDADTGGVEGSSGRRSTDTTDICSENGDTPTSPSSMSSSKTVVYDSGMEANYSQDTVQKTVANATTNKKQRPTSAPERRSSGNIRPNSPPPLPPHSSSSADAPKRPARKEKRNSGSTSWYAECGLFDQTADAQNIAIVDTPKRNVKKPDRPISNSWYAEVGLWDMSTSSPNDSSLSEQDARSQHTDLSGGDSPLTAGSPENSGVVERRFADEPLYQFYTAAVVERDMRSELDSDGYEEIGDNSRKPKQSRPTAMELIRPRDGQHRTLWCEIPEVVNSRVLSTISPHQKKLQEAKFEIITSEASYMNSLNVLEKHFISSLELCDESVLSKNDKRTLFSNLIPVKSCSENFLAELEACWQDNILLHGICEVVLKHASNNFNVYIKYCSNQICLDRTLRGLKEQNGKFAEVLAQLESGPVCQALSLHSFLMLPMQRITRLPLLIDAVLTRLDPQDDEYNTCRLALATLNKTINIRYPPQNWRHLYTDGSLISREQSAGAGVTCLFSLYRSLGYETTSFDGEIIAISESLRNLLCHINKLKNAVILSDSKAAILSIVSKHTPSSQTAEITKMFSQLISFNKRIVFQWIPSHCGILGNENADALAKKGSTATYRPVTKSTYYSVKRFIKSTYLDFNKQNLKTQSQGKKWNSLHQNPQLIPDLPRKSSVAAFRLATGHACLAKHLHRIGIYLSPNCPLCNSNQEMDSEHLKICASVASHGFLPEDFEPYQLILSLYCHTGIPHSCSMQIVQNCNEDARRMERMEEILILSPQLYFPSEVKAVPIISSARWLVKKGELTQLVWRGDEGKLTFGKKFSRVTIHMFLFTDLLVITKKKRKTTPDATGDECYAVIDYCPRNLVQMTSAEGMSNLPVKFTSEGGRNLMLLTMLQNHEKKTVEMILSCSMESDRQRWLEAVNPPVSDNPDETVYEEWDCPQVTAVHPYVARQPDELSLEVADVVNVLRKITDGKFHITFHAC</sequence>
<keyword evidence="5" id="KW-1185">Reference proteome</keyword>
<accession>A0ABQ8SBC7</accession>
<dbReference type="SMART" id="SM00325">
    <property type="entry name" value="RhoGEF"/>
    <property type="match status" value="1"/>
</dbReference>
<dbReference type="Gene3D" id="2.30.30.40">
    <property type="entry name" value="SH3 Domains"/>
    <property type="match status" value="1"/>
</dbReference>
<feature type="region of interest" description="Disordered" evidence="1">
    <location>
        <begin position="428"/>
        <end position="469"/>
    </location>
</feature>
<dbReference type="SUPFAM" id="SSF53098">
    <property type="entry name" value="Ribonuclease H-like"/>
    <property type="match status" value="1"/>
</dbReference>
<dbReference type="Gene3D" id="1.20.900.10">
    <property type="entry name" value="Dbl homology (DH) domain"/>
    <property type="match status" value="1"/>
</dbReference>
<dbReference type="InterPro" id="IPR000219">
    <property type="entry name" value="DH_dom"/>
</dbReference>
<dbReference type="InterPro" id="IPR047270">
    <property type="entry name" value="PH_ephexin"/>
</dbReference>
<dbReference type="SUPFAM" id="SSF50729">
    <property type="entry name" value="PH domain-like"/>
    <property type="match status" value="1"/>
</dbReference>
<dbReference type="InterPro" id="IPR036397">
    <property type="entry name" value="RNaseH_sf"/>
</dbReference>
<feature type="compositionally biased region" description="Polar residues" evidence="1">
    <location>
        <begin position="596"/>
        <end position="606"/>
    </location>
</feature>
<feature type="region of interest" description="Disordered" evidence="1">
    <location>
        <begin position="596"/>
        <end position="630"/>
    </location>
</feature>
<evidence type="ECO:0000259" key="3">
    <source>
        <dbReference type="PROSITE" id="PS50879"/>
    </source>
</evidence>
<dbReference type="PANTHER" id="PTHR12845:SF5">
    <property type="entry name" value="EPHEXIN, ISOFORM D"/>
    <property type="match status" value="1"/>
</dbReference>